<protein>
    <submittedName>
        <fullName evidence="2">Phospholipid-binding protein, PBP family</fullName>
    </submittedName>
</protein>
<dbReference type="SUPFAM" id="SSF49777">
    <property type="entry name" value="PEBP-like"/>
    <property type="match status" value="1"/>
</dbReference>
<evidence type="ECO:0000256" key="1">
    <source>
        <dbReference type="SAM" id="SignalP"/>
    </source>
</evidence>
<name>A0A1G6DRX0_9HYPH</name>
<keyword evidence="1" id="KW-0732">Signal</keyword>
<evidence type="ECO:0000313" key="2">
    <source>
        <dbReference type="EMBL" id="SDB47899.1"/>
    </source>
</evidence>
<dbReference type="PANTHER" id="PTHR30289:SF1">
    <property type="entry name" value="PEBP (PHOSPHATIDYLETHANOLAMINE-BINDING PROTEIN) FAMILY PROTEIN"/>
    <property type="match status" value="1"/>
</dbReference>
<dbReference type="InterPro" id="IPR008914">
    <property type="entry name" value="PEBP"/>
</dbReference>
<dbReference type="Pfam" id="PF01161">
    <property type="entry name" value="PBP"/>
    <property type="match status" value="1"/>
</dbReference>
<proteinExistence type="predicted"/>
<reference evidence="2 3" key="1">
    <citation type="submission" date="2016-10" db="EMBL/GenBank/DDBJ databases">
        <authorList>
            <person name="de Groot N.N."/>
        </authorList>
    </citation>
    <scope>NUCLEOTIDE SEQUENCE [LARGE SCALE GENOMIC DNA]</scope>
    <source>
        <strain evidence="2 3">ATCC 35022</strain>
    </source>
</reference>
<gene>
    <name evidence="2" type="ORF">SAMN02982931_03688</name>
</gene>
<dbReference type="Gene3D" id="3.90.280.10">
    <property type="entry name" value="PEBP-like"/>
    <property type="match status" value="1"/>
</dbReference>
<organism evidence="2 3">
    <name type="scientific">Bauldia litoralis</name>
    <dbReference type="NCBI Taxonomy" id="665467"/>
    <lineage>
        <taxon>Bacteria</taxon>
        <taxon>Pseudomonadati</taxon>
        <taxon>Pseudomonadota</taxon>
        <taxon>Alphaproteobacteria</taxon>
        <taxon>Hyphomicrobiales</taxon>
        <taxon>Kaistiaceae</taxon>
        <taxon>Bauldia</taxon>
    </lineage>
</organism>
<dbReference type="AlphaFoldDB" id="A0A1G6DRX0"/>
<feature type="signal peptide" evidence="1">
    <location>
        <begin position="1"/>
        <end position="28"/>
    </location>
</feature>
<dbReference type="STRING" id="665467.SAMN02982931_03688"/>
<dbReference type="InterPro" id="IPR036610">
    <property type="entry name" value="PEBP-like_sf"/>
</dbReference>
<dbReference type="InterPro" id="IPR005247">
    <property type="entry name" value="YbhB_YbcL/LppC-like"/>
</dbReference>
<evidence type="ECO:0000313" key="3">
    <source>
        <dbReference type="Proteomes" id="UP000199071"/>
    </source>
</evidence>
<accession>A0A1G6DRX0</accession>
<dbReference type="Proteomes" id="UP000199071">
    <property type="component" value="Unassembled WGS sequence"/>
</dbReference>
<keyword evidence="3" id="KW-1185">Reference proteome</keyword>
<dbReference type="PANTHER" id="PTHR30289">
    <property type="entry name" value="UNCHARACTERIZED PROTEIN YBCL-RELATED"/>
    <property type="match status" value="1"/>
</dbReference>
<feature type="chain" id="PRO_5011729393" evidence="1">
    <location>
        <begin position="29"/>
        <end position="189"/>
    </location>
</feature>
<dbReference type="EMBL" id="FMXQ01000008">
    <property type="protein sequence ID" value="SDB47899.1"/>
    <property type="molecule type" value="Genomic_DNA"/>
</dbReference>
<dbReference type="CDD" id="cd00865">
    <property type="entry name" value="PEBP_bact_arch"/>
    <property type="match status" value="1"/>
</dbReference>
<dbReference type="NCBIfam" id="TIGR00481">
    <property type="entry name" value="YbhB/YbcL family Raf kinase inhibitor-like protein"/>
    <property type="match status" value="1"/>
</dbReference>
<sequence>MIAAIHSRLRRAGLAMALLPLLNASALAEMRLTSDDIAEGRLMDRDQVYAGFGCDGENLSPSLSWSGAPEATRSYVVMAYDPDAPTGSGWWHWAAINIPAGVTSLPEGVGTDGVPGPSGMVEARNDFSQNAFGGACPPEGSAPHRYVFTVYAMPQEALPLDETASGALVGFYVQNAAIDRASITAKYGR</sequence>